<reference evidence="1 2" key="1">
    <citation type="journal article" date="2018" name="Sci. Rep.">
        <title>Genomic signatures of local adaptation to the degree of environmental predictability in rotifers.</title>
        <authorList>
            <person name="Franch-Gras L."/>
            <person name="Hahn C."/>
            <person name="Garcia-Roger E.M."/>
            <person name="Carmona M.J."/>
            <person name="Serra M."/>
            <person name="Gomez A."/>
        </authorList>
    </citation>
    <scope>NUCLEOTIDE SEQUENCE [LARGE SCALE GENOMIC DNA]</scope>
    <source>
        <strain evidence="1">HYR1</strain>
    </source>
</reference>
<sequence length="62" mass="7307">MHGLKPEFWFLVHASLCKGKRTELINFKPSKKLIFFLYYPGCNHSDFLFEAHGVVYKDLRTS</sequence>
<proteinExistence type="predicted"/>
<organism evidence="1 2">
    <name type="scientific">Brachionus plicatilis</name>
    <name type="common">Marine rotifer</name>
    <name type="synonym">Brachionus muelleri</name>
    <dbReference type="NCBI Taxonomy" id="10195"/>
    <lineage>
        <taxon>Eukaryota</taxon>
        <taxon>Metazoa</taxon>
        <taxon>Spiralia</taxon>
        <taxon>Gnathifera</taxon>
        <taxon>Rotifera</taxon>
        <taxon>Eurotatoria</taxon>
        <taxon>Monogononta</taxon>
        <taxon>Pseudotrocha</taxon>
        <taxon>Ploima</taxon>
        <taxon>Brachionidae</taxon>
        <taxon>Brachionus</taxon>
    </lineage>
</organism>
<keyword evidence="2" id="KW-1185">Reference proteome</keyword>
<name>A0A3M7T6T6_BRAPC</name>
<evidence type="ECO:0000313" key="2">
    <source>
        <dbReference type="Proteomes" id="UP000276133"/>
    </source>
</evidence>
<dbReference type="EMBL" id="REGN01000176">
    <property type="protein sequence ID" value="RNA43783.1"/>
    <property type="molecule type" value="Genomic_DNA"/>
</dbReference>
<comment type="caution">
    <text evidence="1">The sequence shown here is derived from an EMBL/GenBank/DDBJ whole genome shotgun (WGS) entry which is preliminary data.</text>
</comment>
<dbReference type="AlphaFoldDB" id="A0A3M7T6T6"/>
<gene>
    <name evidence="1" type="ORF">BpHYR1_033263</name>
</gene>
<accession>A0A3M7T6T6</accession>
<evidence type="ECO:0000313" key="1">
    <source>
        <dbReference type="EMBL" id="RNA43783.1"/>
    </source>
</evidence>
<dbReference type="Proteomes" id="UP000276133">
    <property type="component" value="Unassembled WGS sequence"/>
</dbReference>
<protein>
    <submittedName>
        <fullName evidence="1">Uncharacterized protein</fullName>
    </submittedName>
</protein>